<dbReference type="Proteomes" id="UP001642464">
    <property type="component" value="Unassembled WGS sequence"/>
</dbReference>
<feature type="region of interest" description="Disordered" evidence="1">
    <location>
        <begin position="1"/>
        <end position="55"/>
    </location>
</feature>
<dbReference type="EMBL" id="CAXAMM010026780">
    <property type="protein sequence ID" value="CAK9059603.1"/>
    <property type="molecule type" value="Genomic_DNA"/>
</dbReference>
<comment type="caution">
    <text evidence="2">The sequence shown here is derived from an EMBL/GenBank/DDBJ whole genome shotgun (WGS) entry which is preliminary data.</text>
</comment>
<name>A0ABP0N842_9DINO</name>
<accession>A0ABP0N842</accession>
<sequence>MAYVNSRTSSRRGCAKTFGPLPEPRSQLQLCPWERRDEESGARKAPPAKGTEPAALGRAPRWRFRLWRRLCGAPGDPKGKVEFLQQSEQAQAIPEECQDLSNVAPDASTLPPAFGWRNGEAFWGFARSPSSRPTSLTFTTRPASRRRVRMALVQLRPGAEELLDAGAQEGYWL</sequence>
<organism evidence="2 3">
    <name type="scientific">Durusdinium trenchii</name>
    <dbReference type="NCBI Taxonomy" id="1381693"/>
    <lineage>
        <taxon>Eukaryota</taxon>
        <taxon>Sar</taxon>
        <taxon>Alveolata</taxon>
        <taxon>Dinophyceae</taxon>
        <taxon>Suessiales</taxon>
        <taxon>Symbiodiniaceae</taxon>
        <taxon>Durusdinium</taxon>
    </lineage>
</organism>
<feature type="compositionally biased region" description="Basic and acidic residues" evidence="1">
    <location>
        <begin position="33"/>
        <end position="42"/>
    </location>
</feature>
<proteinExistence type="predicted"/>
<evidence type="ECO:0000313" key="3">
    <source>
        <dbReference type="Proteomes" id="UP001642464"/>
    </source>
</evidence>
<reference evidence="2 3" key="1">
    <citation type="submission" date="2024-02" db="EMBL/GenBank/DDBJ databases">
        <authorList>
            <person name="Chen Y."/>
            <person name="Shah S."/>
            <person name="Dougan E. K."/>
            <person name="Thang M."/>
            <person name="Chan C."/>
        </authorList>
    </citation>
    <scope>NUCLEOTIDE SEQUENCE [LARGE SCALE GENOMIC DNA]</scope>
</reference>
<keyword evidence="3" id="KW-1185">Reference proteome</keyword>
<evidence type="ECO:0000313" key="2">
    <source>
        <dbReference type="EMBL" id="CAK9059603.1"/>
    </source>
</evidence>
<gene>
    <name evidence="2" type="ORF">SCF082_LOCUS31545</name>
</gene>
<evidence type="ECO:0000256" key="1">
    <source>
        <dbReference type="SAM" id="MobiDB-lite"/>
    </source>
</evidence>
<protein>
    <submittedName>
        <fullName evidence="2">Uncharacterized protein</fullName>
    </submittedName>
</protein>